<reference evidence="2" key="1">
    <citation type="journal article" date="2019" name="Int. J. Syst. Evol. Microbiol.">
        <title>The Global Catalogue of Microorganisms (GCM) 10K type strain sequencing project: providing services to taxonomists for standard genome sequencing and annotation.</title>
        <authorList>
            <consortium name="The Broad Institute Genomics Platform"/>
            <consortium name="The Broad Institute Genome Sequencing Center for Infectious Disease"/>
            <person name="Wu L."/>
            <person name="Ma J."/>
        </authorList>
    </citation>
    <scope>NUCLEOTIDE SEQUENCE [LARGE SCALE GENOMIC DNA]</scope>
    <source>
        <strain evidence="2">JCM 19635</strain>
    </source>
</reference>
<dbReference type="Proteomes" id="UP001596513">
    <property type="component" value="Unassembled WGS sequence"/>
</dbReference>
<evidence type="ECO:0000313" key="2">
    <source>
        <dbReference type="Proteomes" id="UP001596513"/>
    </source>
</evidence>
<protein>
    <submittedName>
        <fullName evidence="1">Uncharacterized protein</fullName>
    </submittedName>
</protein>
<sequence>MKPVIALFMSLIMFVGGLMPQNDVEELSKLPELFQHYQYHRSAPGGSLSLAQFLSLHYGAGRAAAYRCQPAPEHEKLPFHGHHQSPNLEYVVPATQPVVHQRAPQWRTPAYRRAAALPYSFAFCAGLLQPPRA</sequence>
<accession>A0ABW2U579</accession>
<name>A0ABW2U579_9BACT</name>
<comment type="caution">
    <text evidence="1">The sequence shown here is derived from an EMBL/GenBank/DDBJ whole genome shotgun (WGS) entry which is preliminary data.</text>
</comment>
<evidence type="ECO:0000313" key="1">
    <source>
        <dbReference type="EMBL" id="MFC7667589.1"/>
    </source>
</evidence>
<dbReference type="RefSeq" id="WP_380202235.1">
    <property type="nucleotide sequence ID" value="NZ_JBHTEK010000001.1"/>
</dbReference>
<gene>
    <name evidence="1" type="ORF">ACFQT0_09465</name>
</gene>
<keyword evidence="2" id="KW-1185">Reference proteome</keyword>
<dbReference type="EMBL" id="JBHTEK010000001">
    <property type="protein sequence ID" value="MFC7667589.1"/>
    <property type="molecule type" value="Genomic_DNA"/>
</dbReference>
<proteinExistence type="predicted"/>
<organism evidence="1 2">
    <name type="scientific">Hymenobacter humi</name>
    <dbReference type="NCBI Taxonomy" id="1411620"/>
    <lineage>
        <taxon>Bacteria</taxon>
        <taxon>Pseudomonadati</taxon>
        <taxon>Bacteroidota</taxon>
        <taxon>Cytophagia</taxon>
        <taxon>Cytophagales</taxon>
        <taxon>Hymenobacteraceae</taxon>
        <taxon>Hymenobacter</taxon>
    </lineage>
</organism>